<dbReference type="InterPro" id="IPR052336">
    <property type="entry name" value="MlaD_Phospholipid_Transporter"/>
</dbReference>
<keyword evidence="1" id="KW-0812">Transmembrane</keyword>
<keyword evidence="1" id="KW-0472">Membrane</keyword>
<evidence type="ECO:0000259" key="2">
    <source>
        <dbReference type="Pfam" id="PF02470"/>
    </source>
</evidence>
<organism evidence="4 5">
    <name type="scientific">Actinomadura napierensis</name>
    <dbReference type="NCBI Taxonomy" id="267854"/>
    <lineage>
        <taxon>Bacteria</taxon>
        <taxon>Bacillati</taxon>
        <taxon>Actinomycetota</taxon>
        <taxon>Actinomycetes</taxon>
        <taxon>Streptosporangiales</taxon>
        <taxon>Thermomonosporaceae</taxon>
        <taxon>Actinomadura</taxon>
    </lineage>
</organism>
<dbReference type="InterPro" id="IPR005693">
    <property type="entry name" value="Mce"/>
</dbReference>
<gene>
    <name evidence="4" type="ORF">GCM10009727_74000</name>
</gene>
<proteinExistence type="predicted"/>
<dbReference type="RefSeq" id="WP_344278528.1">
    <property type="nucleotide sequence ID" value="NZ_BAAAMR010000093.1"/>
</dbReference>
<feature type="domain" description="Mammalian cell entry C-terminal" evidence="3">
    <location>
        <begin position="127"/>
        <end position="297"/>
    </location>
</feature>
<dbReference type="Pfam" id="PF02470">
    <property type="entry name" value="MlaD"/>
    <property type="match status" value="1"/>
</dbReference>
<evidence type="ECO:0008006" key="6">
    <source>
        <dbReference type="Google" id="ProtNLM"/>
    </source>
</evidence>
<evidence type="ECO:0000313" key="5">
    <source>
        <dbReference type="Proteomes" id="UP001501020"/>
    </source>
</evidence>
<evidence type="ECO:0000313" key="4">
    <source>
        <dbReference type="EMBL" id="GAA2160656.1"/>
    </source>
</evidence>
<reference evidence="4 5" key="1">
    <citation type="journal article" date="2019" name="Int. J. Syst. Evol. Microbiol.">
        <title>The Global Catalogue of Microorganisms (GCM) 10K type strain sequencing project: providing services to taxonomists for standard genome sequencing and annotation.</title>
        <authorList>
            <consortium name="The Broad Institute Genomics Platform"/>
            <consortium name="The Broad Institute Genome Sequencing Center for Infectious Disease"/>
            <person name="Wu L."/>
            <person name="Ma J."/>
        </authorList>
    </citation>
    <scope>NUCLEOTIDE SEQUENCE [LARGE SCALE GENOMIC DNA]</scope>
    <source>
        <strain evidence="4 5">JCM 13850</strain>
    </source>
</reference>
<dbReference type="NCBIfam" id="TIGR00996">
    <property type="entry name" value="Mtu_fam_mce"/>
    <property type="match status" value="1"/>
</dbReference>
<accession>A0ABN3ACP8</accession>
<dbReference type="Pfam" id="PF11887">
    <property type="entry name" value="Mce4_CUP1"/>
    <property type="match status" value="1"/>
</dbReference>
<dbReference type="InterPro" id="IPR003399">
    <property type="entry name" value="Mce/MlaD"/>
</dbReference>
<dbReference type="EMBL" id="BAAAMR010000093">
    <property type="protein sequence ID" value="GAA2160656.1"/>
    <property type="molecule type" value="Genomic_DNA"/>
</dbReference>
<sequence>MSDESLSSRSRTVFGLVGAGVIAAAAIVVAIASTPSHAGSTYYDATFGTAGQGLDPGKSDVKIRGIAVGTVERLKLDRNGRVTVRIRVDKGVRVADTASATIEPVSVFGPKDLVLNPGPHEVTGPYLKDGGTVQKTADPQDLSQTAWPAYNLTKAINPDEVATILHTLGSGLSGEGPAARRLIQNGSTVVDATYKDRAYIQALLNDINGLSGTLAAHGDNVTRFTGDFNTLSKVINEKPDKINQLLAQASELGDTVGTTMRGHGANLGKIIDNVGGVAATVRSENDKLPVLMDSLNGFFALLSKIIRIPGPEGTTIAQAKEALSLDLCQIFIDVCTTDPFQPKGKTTAGGRP</sequence>
<evidence type="ECO:0000259" key="3">
    <source>
        <dbReference type="Pfam" id="PF11887"/>
    </source>
</evidence>
<name>A0ABN3ACP8_9ACTN</name>
<evidence type="ECO:0000256" key="1">
    <source>
        <dbReference type="SAM" id="Phobius"/>
    </source>
</evidence>
<comment type="caution">
    <text evidence="4">The sequence shown here is derived from an EMBL/GenBank/DDBJ whole genome shotgun (WGS) entry which is preliminary data.</text>
</comment>
<protein>
    <recommendedName>
        <fullName evidence="6">MCE family protein</fullName>
    </recommendedName>
</protein>
<dbReference type="PANTHER" id="PTHR33371:SF16">
    <property type="entry name" value="MCE-FAMILY PROTEIN MCE3F"/>
    <property type="match status" value="1"/>
</dbReference>
<feature type="transmembrane region" description="Helical" evidence="1">
    <location>
        <begin position="12"/>
        <end position="32"/>
    </location>
</feature>
<feature type="domain" description="Mce/MlaD" evidence="2">
    <location>
        <begin position="41"/>
        <end position="118"/>
    </location>
</feature>
<keyword evidence="5" id="KW-1185">Reference proteome</keyword>
<dbReference type="InterPro" id="IPR024516">
    <property type="entry name" value="Mce_C"/>
</dbReference>
<keyword evidence="1" id="KW-1133">Transmembrane helix</keyword>
<dbReference type="PANTHER" id="PTHR33371">
    <property type="entry name" value="INTERMEMBRANE PHOSPHOLIPID TRANSPORT SYSTEM BINDING PROTEIN MLAD-RELATED"/>
    <property type="match status" value="1"/>
</dbReference>
<dbReference type="Proteomes" id="UP001501020">
    <property type="component" value="Unassembled WGS sequence"/>
</dbReference>